<name>A0A3R7LRK1_9ACTN</name>
<keyword evidence="4" id="KW-0238">DNA-binding</keyword>
<dbReference type="PANTHER" id="PTHR21180">
    <property type="entry name" value="ENDONUCLEASE/EXONUCLEASE/PHOSPHATASE FAMILY DOMAIN-CONTAINING PROTEIN 1"/>
    <property type="match status" value="1"/>
</dbReference>
<gene>
    <name evidence="4" type="ORF">SFRA_000655</name>
</gene>
<keyword evidence="5" id="KW-1185">Reference proteome</keyword>
<dbReference type="EMBL" id="JNAD02000001">
    <property type="protein sequence ID" value="RKM98808.1"/>
    <property type="molecule type" value="Genomic_DNA"/>
</dbReference>
<reference evidence="4 5" key="1">
    <citation type="journal article" date="2014" name="Genome Announc.">
        <title>Draft Genome Sequence of Streptomyces fradiae ATCC 19609, a Strain Highly Sensitive to Antibiotics.</title>
        <authorList>
            <person name="Bekker O.B."/>
            <person name="Klimina K.M."/>
            <person name="Vatlin A.A."/>
            <person name="Zakharevich N.V."/>
            <person name="Kasianov A.S."/>
            <person name="Danilenko V.N."/>
        </authorList>
    </citation>
    <scope>NUCLEOTIDE SEQUENCE [LARGE SCALE GENOMIC DNA]</scope>
    <source>
        <strain evidence="4 5">ATCC 19609</strain>
    </source>
</reference>
<keyword evidence="2" id="KW-1133">Transmembrane helix</keyword>
<dbReference type="PANTHER" id="PTHR21180:SF32">
    <property type="entry name" value="ENDONUCLEASE_EXONUCLEASE_PHOSPHATASE FAMILY DOMAIN-CONTAINING PROTEIN 1"/>
    <property type="match status" value="1"/>
</dbReference>
<dbReference type="SMART" id="SM00278">
    <property type="entry name" value="HhH1"/>
    <property type="match status" value="1"/>
</dbReference>
<feature type="compositionally biased region" description="Pro residues" evidence="1">
    <location>
        <begin position="178"/>
        <end position="187"/>
    </location>
</feature>
<dbReference type="InterPro" id="IPR010994">
    <property type="entry name" value="RuvA_2-like"/>
</dbReference>
<feature type="compositionally biased region" description="Basic residues" evidence="1">
    <location>
        <begin position="30"/>
        <end position="39"/>
    </location>
</feature>
<feature type="region of interest" description="Disordered" evidence="1">
    <location>
        <begin position="1"/>
        <end position="98"/>
    </location>
</feature>
<dbReference type="OrthoDB" id="9758724at2"/>
<sequence length="341" mass="35046">MDIRSHSVTTSSGPARGATRGPGRPGADHRARRRHRSRRMTPQYRRDAPDGTRARATALFGGLPAREPVVPEPEPPAGSVPAPVSAPEAPGRSGVRERPLPWPARWRLALCERLPLWVGLRCGADPRTLAALAVLLVVAVGFAGYHFWSGRPETVRVPSAEPAGAADTAALPNTGEPDPAPPAPGPARPAGDRAVVVDVAGKVREPGIHRLPAGSRVADALKAAGGVRPGTDTAGLNRARLLLDGEQIVVGGPAPAAATGGGAAGTPGPAPGPGGAVAGPVSLSTATLEQLDGLPGVGPVLARRILEHRDRQGGFTSVDQLREVNGIGDRRFADLQPLVRP</sequence>
<dbReference type="InterPro" id="IPR003583">
    <property type="entry name" value="Hlx-hairpin-Hlx_DNA-bd_motif"/>
</dbReference>
<proteinExistence type="predicted"/>
<feature type="compositionally biased region" description="Low complexity" evidence="1">
    <location>
        <begin position="79"/>
        <end position="91"/>
    </location>
</feature>
<feature type="compositionally biased region" description="Basic and acidic residues" evidence="1">
    <location>
        <begin position="44"/>
        <end position="53"/>
    </location>
</feature>
<dbReference type="Pfam" id="PF12836">
    <property type="entry name" value="HHH_3"/>
    <property type="match status" value="1"/>
</dbReference>
<dbReference type="Proteomes" id="UP000028058">
    <property type="component" value="Unassembled WGS sequence"/>
</dbReference>
<dbReference type="AlphaFoldDB" id="A0A3R7LRK1"/>
<feature type="region of interest" description="Disordered" evidence="1">
    <location>
        <begin position="163"/>
        <end position="191"/>
    </location>
</feature>
<dbReference type="Gene3D" id="3.10.560.10">
    <property type="entry name" value="Outer membrane lipoprotein wza domain like"/>
    <property type="match status" value="1"/>
</dbReference>
<dbReference type="InterPro" id="IPR051675">
    <property type="entry name" value="Endo/Exo/Phosphatase_dom_1"/>
</dbReference>
<evidence type="ECO:0000313" key="4">
    <source>
        <dbReference type="EMBL" id="RKM98808.1"/>
    </source>
</evidence>
<keyword evidence="2" id="KW-0472">Membrane</keyword>
<evidence type="ECO:0000259" key="3">
    <source>
        <dbReference type="SMART" id="SM00278"/>
    </source>
</evidence>
<dbReference type="Pfam" id="PF10531">
    <property type="entry name" value="SLBB"/>
    <property type="match status" value="1"/>
</dbReference>
<feature type="region of interest" description="Disordered" evidence="1">
    <location>
        <begin position="254"/>
        <end position="278"/>
    </location>
</feature>
<accession>A0A3R7LRK1</accession>
<keyword evidence="2" id="KW-0812">Transmembrane</keyword>
<dbReference type="GO" id="GO:0015628">
    <property type="term" value="P:protein secretion by the type II secretion system"/>
    <property type="evidence" value="ECO:0007669"/>
    <property type="project" value="TreeGrafter"/>
</dbReference>
<feature type="domain" description="Helix-hairpin-helix DNA-binding motif class 1" evidence="3">
    <location>
        <begin position="289"/>
        <end position="308"/>
    </location>
</feature>
<protein>
    <submittedName>
        <fullName evidence="4">ComEA family DNA-binding protein</fullName>
    </submittedName>
</protein>
<comment type="caution">
    <text evidence="4">The sequence shown here is derived from an EMBL/GenBank/DDBJ whole genome shotgun (WGS) entry which is preliminary data.</text>
</comment>
<evidence type="ECO:0000313" key="5">
    <source>
        <dbReference type="Proteomes" id="UP000028058"/>
    </source>
</evidence>
<dbReference type="GO" id="GO:0006281">
    <property type="term" value="P:DNA repair"/>
    <property type="evidence" value="ECO:0007669"/>
    <property type="project" value="InterPro"/>
</dbReference>
<dbReference type="GO" id="GO:0015627">
    <property type="term" value="C:type II protein secretion system complex"/>
    <property type="evidence" value="ECO:0007669"/>
    <property type="project" value="TreeGrafter"/>
</dbReference>
<evidence type="ECO:0000256" key="1">
    <source>
        <dbReference type="SAM" id="MobiDB-lite"/>
    </source>
</evidence>
<feature type="compositionally biased region" description="Polar residues" evidence="1">
    <location>
        <begin position="1"/>
        <end position="12"/>
    </location>
</feature>
<feature type="compositionally biased region" description="Low complexity" evidence="1">
    <location>
        <begin position="13"/>
        <end position="22"/>
    </location>
</feature>
<dbReference type="Gene3D" id="1.10.150.320">
    <property type="entry name" value="Photosystem II 12 kDa extrinsic protein"/>
    <property type="match status" value="1"/>
</dbReference>
<feature type="transmembrane region" description="Helical" evidence="2">
    <location>
        <begin position="129"/>
        <end position="148"/>
    </location>
</feature>
<dbReference type="InterPro" id="IPR019554">
    <property type="entry name" value="Soluble_ligand-bd"/>
</dbReference>
<evidence type="ECO:0000256" key="2">
    <source>
        <dbReference type="SAM" id="Phobius"/>
    </source>
</evidence>
<dbReference type="GO" id="GO:0003677">
    <property type="term" value="F:DNA binding"/>
    <property type="evidence" value="ECO:0007669"/>
    <property type="project" value="UniProtKB-KW"/>
</dbReference>
<dbReference type="SUPFAM" id="SSF47781">
    <property type="entry name" value="RuvA domain 2-like"/>
    <property type="match status" value="1"/>
</dbReference>
<organism evidence="4 5">
    <name type="scientific">Streptomyces xinghaiensis</name>
    <dbReference type="NCBI Taxonomy" id="1038928"/>
    <lineage>
        <taxon>Bacteria</taxon>
        <taxon>Bacillati</taxon>
        <taxon>Actinomycetota</taxon>
        <taxon>Actinomycetes</taxon>
        <taxon>Kitasatosporales</taxon>
        <taxon>Streptomycetaceae</taxon>
        <taxon>Streptomyces</taxon>
    </lineage>
</organism>